<organism evidence="12 13">
    <name type="scientific">Soehngenia longivitae</name>
    <dbReference type="NCBI Taxonomy" id="2562294"/>
    <lineage>
        <taxon>Bacteria</taxon>
        <taxon>Bacillati</taxon>
        <taxon>Bacillota</taxon>
        <taxon>Tissierellia</taxon>
        <taxon>Tissierellales</taxon>
        <taxon>Tissierellaceae</taxon>
        <taxon>Soehngenia</taxon>
    </lineage>
</organism>
<dbReference type="PANTHER" id="PTHR47959">
    <property type="entry name" value="ATP-DEPENDENT RNA HELICASE RHLE-RELATED"/>
    <property type="match status" value="1"/>
</dbReference>
<dbReference type="PANTHER" id="PTHR47959:SF16">
    <property type="entry name" value="CRISPR-ASSOCIATED NUCLEASE_HELICASE CAS3-RELATED"/>
    <property type="match status" value="1"/>
</dbReference>
<comment type="similarity">
    <text evidence="1">In the N-terminal section; belongs to the CRISPR-associated nuclease Cas3-HD family.</text>
</comment>
<proteinExistence type="inferred from homology"/>
<dbReference type="GO" id="GO:0003724">
    <property type="term" value="F:RNA helicase activity"/>
    <property type="evidence" value="ECO:0007669"/>
    <property type="project" value="TreeGrafter"/>
</dbReference>
<dbReference type="RefSeq" id="WP_135269748.1">
    <property type="nucleotide sequence ID" value="NZ_SRIB01000001.1"/>
</dbReference>
<dbReference type="SUPFAM" id="SSF109604">
    <property type="entry name" value="HD-domain/PDEase-like"/>
    <property type="match status" value="1"/>
</dbReference>
<evidence type="ECO:0000259" key="11">
    <source>
        <dbReference type="PROSITE" id="PS51643"/>
    </source>
</evidence>
<evidence type="ECO:0000256" key="3">
    <source>
        <dbReference type="ARBA" id="ARBA00022722"/>
    </source>
</evidence>
<dbReference type="Gene3D" id="1.10.3210.30">
    <property type="match status" value="1"/>
</dbReference>
<dbReference type="Proteomes" id="UP000298381">
    <property type="component" value="Unassembled WGS sequence"/>
</dbReference>
<comment type="similarity">
    <text evidence="2">In the central section; belongs to the CRISPR-associated helicase Cas3 family.</text>
</comment>
<dbReference type="InterPro" id="IPR038257">
    <property type="entry name" value="CRISPR-assoc_Cas3_HD_sf"/>
</dbReference>
<feature type="domain" description="Helicase ATP-binding" evidence="10">
    <location>
        <begin position="224"/>
        <end position="406"/>
    </location>
</feature>
<keyword evidence="8" id="KW-0067">ATP-binding</keyword>
<evidence type="ECO:0000256" key="9">
    <source>
        <dbReference type="ARBA" id="ARBA00023118"/>
    </source>
</evidence>
<keyword evidence="9" id="KW-0051">Antiviral defense</keyword>
<evidence type="ECO:0000256" key="4">
    <source>
        <dbReference type="ARBA" id="ARBA00022723"/>
    </source>
</evidence>
<dbReference type="PROSITE" id="PS51192">
    <property type="entry name" value="HELICASE_ATP_BIND_1"/>
    <property type="match status" value="1"/>
</dbReference>
<dbReference type="PROSITE" id="PS51643">
    <property type="entry name" value="HD_CAS3"/>
    <property type="match status" value="1"/>
</dbReference>
<dbReference type="NCBIfam" id="TIGR01596">
    <property type="entry name" value="cas3_HD"/>
    <property type="match status" value="1"/>
</dbReference>
<dbReference type="SUPFAM" id="SSF52540">
    <property type="entry name" value="P-loop containing nucleoside triphosphate hydrolases"/>
    <property type="match status" value="1"/>
</dbReference>
<dbReference type="InterPro" id="IPR006483">
    <property type="entry name" value="CRISPR-assoc_Cas3_HD"/>
</dbReference>
<keyword evidence="5" id="KW-0547">Nucleotide-binding</keyword>
<sequence>MEFLAKSNPQETIQEHTDNLIRNYYILKSTYPNLEIDWDMLYVACLYHDLGKINPKFQEKIGNKDIRSNLKNIEEVPHSFLSISFLDPNTLMKKGLSEREIKVLATAIAYHHEREYEYNKQEYKYQLDEIQQIIQEFHYDKLEDVKIKKISKKYFNYDYIYKRNDKTMFYKYVLIKGLLNRIDYSASAHLDVEYKNDFLINSLERMMDSWRNQKNADWNNLQKYMYKHSDENVIVVAQTGMGKTEAGLLWIGDNKGFFTLPLKAAINSIYKRIKDNIVVENIEERVGLLHSDTYSEYIKLDDDLIDFEEYFSKTKQLCMPLTICTLDQLFDFVYRYRGFELKLATLAYSKVIIDEVQMYSPELIAYLIIGLKYIKEVGGKFAIMTATLPSFIVDLLRQKEIEFTLPEEIFIDETYNRHSMKVIENNLNPEFIINMYTNNKVLVIVNTVRKAQELYDGLQPFADKVDLIHSAFIKKDRNEKEEAILKIGDTKSDDCGIWIATQVVEASLDIDFDLLITELSDLNGLFQRMGRCYRKRELKEEKYNCFVFVGEPEIAPSGIGYVIDKEIFNLSKAEVIKYDGVISEKDKIRMINSVYNLNKVKDTTYFKKIIETMEYVNNIEDYEKSKAEVKYKFRNILTCTVIPQVIYEENEDLIKESLSILNMKIDNKLSKAEKLELKKQRSLARNRILDLTVNIDYDKYSKNQGSDKKDIQLSKHEKIPVFPCNYSKEKGVEIKKY</sequence>
<keyword evidence="13" id="KW-1185">Reference proteome</keyword>
<dbReference type="GO" id="GO:0016787">
    <property type="term" value="F:hydrolase activity"/>
    <property type="evidence" value="ECO:0007669"/>
    <property type="project" value="UniProtKB-KW"/>
</dbReference>
<evidence type="ECO:0000256" key="8">
    <source>
        <dbReference type="ARBA" id="ARBA00022840"/>
    </source>
</evidence>
<keyword evidence="6" id="KW-0378">Hydrolase</keyword>
<dbReference type="Pfam" id="PF18019">
    <property type="entry name" value="Cas3_HD"/>
    <property type="match status" value="1"/>
</dbReference>
<dbReference type="GO" id="GO:0003676">
    <property type="term" value="F:nucleic acid binding"/>
    <property type="evidence" value="ECO:0007669"/>
    <property type="project" value="InterPro"/>
</dbReference>
<dbReference type="Pfam" id="PF22590">
    <property type="entry name" value="Cas3-like_C_2"/>
    <property type="match status" value="1"/>
</dbReference>
<dbReference type="InterPro" id="IPR027417">
    <property type="entry name" value="P-loop_NTPase"/>
</dbReference>
<dbReference type="InterPro" id="IPR011545">
    <property type="entry name" value="DEAD/DEAH_box_helicase_dom"/>
</dbReference>
<name>A0A4Z0D9Q6_9FIRM</name>
<dbReference type="InterPro" id="IPR006474">
    <property type="entry name" value="Helicase_Cas3_CRISPR-ass_core"/>
</dbReference>
<evidence type="ECO:0000256" key="6">
    <source>
        <dbReference type="ARBA" id="ARBA00022801"/>
    </source>
</evidence>
<evidence type="ECO:0000256" key="2">
    <source>
        <dbReference type="ARBA" id="ARBA00009046"/>
    </source>
</evidence>
<dbReference type="GO" id="GO:0004518">
    <property type="term" value="F:nuclease activity"/>
    <property type="evidence" value="ECO:0007669"/>
    <property type="project" value="UniProtKB-KW"/>
</dbReference>
<feature type="domain" description="HD Cas3-type" evidence="11">
    <location>
        <begin position="6"/>
        <end position="185"/>
    </location>
</feature>
<keyword evidence="3" id="KW-0540">Nuclease</keyword>
<dbReference type="Pfam" id="PF00270">
    <property type="entry name" value="DEAD"/>
    <property type="match status" value="1"/>
</dbReference>
<dbReference type="Gene3D" id="3.40.50.300">
    <property type="entry name" value="P-loop containing nucleotide triphosphate hydrolases"/>
    <property type="match status" value="2"/>
</dbReference>
<evidence type="ECO:0000259" key="10">
    <source>
        <dbReference type="PROSITE" id="PS51192"/>
    </source>
</evidence>
<protein>
    <submittedName>
        <fullName evidence="12">CRISPR-associated helicase Cas3</fullName>
    </submittedName>
</protein>
<evidence type="ECO:0000256" key="7">
    <source>
        <dbReference type="ARBA" id="ARBA00022806"/>
    </source>
</evidence>
<accession>A0A4Z0D9Q6</accession>
<dbReference type="CDD" id="cd09641">
    <property type="entry name" value="Cas3''_I"/>
    <property type="match status" value="1"/>
</dbReference>
<gene>
    <name evidence="12" type="primary">cas3</name>
    <name evidence="12" type="ORF">E4100_00150</name>
</gene>
<dbReference type="SMART" id="SM00487">
    <property type="entry name" value="DEXDc"/>
    <property type="match status" value="1"/>
</dbReference>
<dbReference type="NCBIfam" id="TIGR01587">
    <property type="entry name" value="cas3_core"/>
    <property type="match status" value="1"/>
</dbReference>
<evidence type="ECO:0000313" key="13">
    <source>
        <dbReference type="Proteomes" id="UP000298381"/>
    </source>
</evidence>
<dbReference type="GO" id="GO:0051607">
    <property type="term" value="P:defense response to virus"/>
    <property type="evidence" value="ECO:0007669"/>
    <property type="project" value="UniProtKB-KW"/>
</dbReference>
<keyword evidence="7" id="KW-0347">Helicase</keyword>
<dbReference type="EMBL" id="SRIB01000001">
    <property type="protein sequence ID" value="TFZ41593.1"/>
    <property type="molecule type" value="Genomic_DNA"/>
</dbReference>
<dbReference type="InterPro" id="IPR054712">
    <property type="entry name" value="Cas3-like_dom"/>
</dbReference>
<dbReference type="InterPro" id="IPR014001">
    <property type="entry name" value="Helicase_ATP-bd"/>
</dbReference>
<reference evidence="12 13" key="1">
    <citation type="submission" date="2019-03" db="EMBL/GenBank/DDBJ databases">
        <title>Draft genome sequence data and analysis of a Fermenting Bacterium, Soehngenia longevitae strain 1933PT, isolated from petroleum reservoir in Azerbaijan.</title>
        <authorList>
            <person name="Grouzdev D.S."/>
            <person name="Bidzhieva S.K."/>
            <person name="Sokolova D.S."/>
            <person name="Tourova T.P."/>
            <person name="Poltaraus A.B."/>
            <person name="Nazina T.N."/>
        </authorList>
    </citation>
    <scope>NUCLEOTIDE SEQUENCE [LARGE SCALE GENOMIC DNA]</scope>
    <source>
        <strain evidence="12 13">1933P</strain>
    </source>
</reference>
<evidence type="ECO:0000256" key="5">
    <source>
        <dbReference type="ARBA" id="ARBA00022741"/>
    </source>
</evidence>
<comment type="caution">
    <text evidence="12">The sequence shown here is derived from an EMBL/GenBank/DDBJ whole genome shotgun (WGS) entry which is preliminary data.</text>
</comment>
<dbReference type="GO" id="GO:0005524">
    <property type="term" value="F:ATP binding"/>
    <property type="evidence" value="ECO:0007669"/>
    <property type="project" value="UniProtKB-KW"/>
</dbReference>
<dbReference type="OrthoDB" id="9810236at2"/>
<dbReference type="GO" id="GO:0046872">
    <property type="term" value="F:metal ion binding"/>
    <property type="evidence" value="ECO:0007669"/>
    <property type="project" value="UniProtKB-KW"/>
</dbReference>
<dbReference type="AlphaFoldDB" id="A0A4Z0D9Q6"/>
<dbReference type="InterPro" id="IPR050079">
    <property type="entry name" value="DEAD_box_RNA_helicase"/>
</dbReference>
<evidence type="ECO:0000313" key="12">
    <source>
        <dbReference type="EMBL" id="TFZ41593.1"/>
    </source>
</evidence>
<keyword evidence="4" id="KW-0479">Metal-binding</keyword>
<dbReference type="GO" id="GO:0005829">
    <property type="term" value="C:cytosol"/>
    <property type="evidence" value="ECO:0007669"/>
    <property type="project" value="TreeGrafter"/>
</dbReference>
<evidence type="ECO:0000256" key="1">
    <source>
        <dbReference type="ARBA" id="ARBA00006847"/>
    </source>
</evidence>